<name>A0ACC2MGE7_PERAE</name>
<dbReference type="EMBL" id="CM056810">
    <property type="protein sequence ID" value="KAJ8644458.1"/>
    <property type="molecule type" value="Genomic_DNA"/>
</dbReference>
<gene>
    <name evidence="1" type="ORF">MRB53_006206</name>
</gene>
<protein>
    <submittedName>
        <fullName evidence="1">Uncharacterized protein</fullName>
    </submittedName>
</protein>
<accession>A0ACC2MGE7</accession>
<comment type="caution">
    <text evidence="1">The sequence shown here is derived from an EMBL/GenBank/DDBJ whole genome shotgun (WGS) entry which is preliminary data.</text>
</comment>
<organism evidence="1 2">
    <name type="scientific">Persea americana</name>
    <name type="common">Avocado</name>
    <dbReference type="NCBI Taxonomy" id="3435"/>
    <lineage>
        <taxon>Eukaryota</taxon>
        <taxon>Viridiplantae</taxon>
        <taxon>Streptophyta</taxon>
        <taxon>Embryophyta</taxon>
        <taxon>Tracheophyta</taxon>
        <taxon>Spermatophyta</taxon>
        <taxon>Magnoliopsida</taxon>
        <taxon>Magnoliidae</taxon>
        <taxon>Laurales</taxon>
        <taxon>Lauraceae</taxon>
        <taxon>Persea</taxon>
    </lineage>
</organism>
<keyword evidence="2" id="KW-1185">Reference proteome</keyword>
<reference evidence="1 2" key="1">
    <citation type="journal article" date="2022" name="Hortic Res">
        <title>A haplotype resolved chromosomal level avocado genome allows analysis of novel avocado genes.</title>
        <authorList>
            <person name="Nath O."/>
            <person name="Fletcher S.J."/>
            <person name="Hayward A."/>
            <person name="Shaw L.M."/>
            <person name="Masouleh A.K."/>
            <person name="Furtado A."/>
            <person name="Henry R.J."/>
            <person name="Mitter N."/>
        </authorList>
    </citation>
    <scope>NUCLEOTIDE SEQUENCE [LARGE SCALE GENOMIC DNA]</scope>
    <source>
        <strain evidence="2">cv. Hass</strain>
    </source>
</reference>
<dbReference type="Proteomes" id="UP001234297">
    <property type="component" value="Chromosome 2"/>
</dbReference>
<evidence type="ECO:0000313" key="1">
    <source>
        <dbReference type="EMBL" id="KAJ8644458.1"/>
    </source>
</evidence>
<sequence length="556" mass="62654">MKQKTSSSSSSSFYKRKHFRWLLWFSLSLYFFTSYYPTSKTTANNNLLSPSKTKPSSSSRALIETPHNITPSKNPQVLSTQPLVSTNMKLYVYDLPSKYNRDWLSNERCNTHLFAAEVAIHEALSGSGFRTLDPWEADFFFVPVYVSCNFSTVNGFPAIGHARPLMASAVQRIASAMPFWNRSGGSDHVFVATHDFGACFHTMEHVAIADGVPEFLKKSIILQTFGVRSQHPCQDVENVVIPPYVSPEMVRSTLEHAPEDRRRDIWVFFRGKMEVHPKNVSGRFYSNQVRTEIWNRFNLHRKFYLKRKRFAGYQSEIARSVFCLCPLGWAPWSPRLVESVALGCVPVIIADGIRLPFPSSVLWPEISLTVAEHDVGNLDRILEHVAATNLSIIQRNLWDPANGRSLLFNRQIQVGDATWQVLDALSGKLHRSFRRSGEDHVQQGADTWLASHHPVHFIVISTLPLSLLMADTTKNTATKNMAKTSSNDAGDPIDNPFYIHHSNSPTTGLVSPPLTGDNYSTWVRAMRMALCVKNKLSFVIGDITEPSSPSQIPQWG</sequence>
<evidence type="ECO:0000313" key="2">
    <source>
        <dbReference type="Proteomes" id="UP001234297"/>
    </source>
</evidence>
<proteinExistence type="predicted"/>